<evidence type="ECO:0000313" key="3">
    <source>
        <dbReference type="EMBL" id="MDT0690638.1"/>
    </source>
</evidence>
<keyword evidence="4" id="KW-1185">Reference proteome</keyword>
<reference evidence="3 4" key="1">
    <citation type="submission" date="2023-09" db="EMBL/GenBank/DDBJ databases">
        <authorList>
            <person name="Rey-Velasco X."/>
        </authorList>
    </citation>
    <scope>NUCLEOTIDE SEQUENCE [LARGE SCALE GENOMIC DNA]</scope>
    <source>
        <strain evidence="3 4">F188</strain>
    </source>
</reference>
<dbReference type="EMBL" id="JAVRHM010000014">
    <property type="protein sequence ID" value="MDT0690638.1"/>
    <property type="molecule type" value="Genomic_DNA"/>
</dbReference>
<gene>
    <name evidence="3" type="ORF">RM549_12635</name>
</gene>
<feature type="transmembrane region" description="Helical" evidence="2">
    <location>
        <begin position="28"/>
        <end position="46"/>
    </location>
</feature>
<accession>A0ABU3E3R5</accession>
<feature type="compositionally biased region" description="Polar residues" evidence="1">
    <location>
        <begin position="65"/>
        <end position="79"/>
    </location>
</feature>
<protein>
    <submittedName>
        <fullName evidence="3">Uncharacterized protein</fullName>
    </submittedName>
</protein>
<evidence type="ECO:0000256" key="2">
    <source>
        <dbReference type="SAM" id="Phobius"/>
    </source>
</evidence>
<keyword evidence="2" id="KW-0812">Transmembrane</keyword>
<evidence type="ECO:0000313" key="4">
    <source>
        <dbReference type="Proteomes" id="UP001261624"/>
    </source>
</evidence>
<feature type="transmembrane region" description="Helical" evidence="2">
    <location>
        <begin position="5"/>
        <end position="22"/>
    </location>
</feature>
<organism evidence="3 4">
    <name type="scientific">Autumnicola patrickiae</name>
    <dbReference type="NCBI Taxonomy" id="3075591"/>
    <lineage>
        <taxon>Bacteria</taxon>
        <taxon>Pseudomonadati</taxon>
        <taxon>Bacteroidota</taxon>
        <taxon>Flavobacteriia</taxon>
        <taxon>Flavobacteriales</taxon>
        <taxon>Flavobacteriaceae</taxon>
        <taxon>Autumnicola</taxon>
    </lineage>
</organism>
<dbReference type="RefSeq" id="WP_311685386.1">
    <property type="nucleotide sequence ID" value="NZ_JAVRHM010000014.1"/>
</dbReference>
<keyword evidence="2" id="KW-0472">Membrane</keyword>
<feature type="compositionally biased region" description="Basic residues" evidence="1">
    <location>
        <begin position="55"/>
        <end position="64"/>
    </location>
</feature>
<feature type="region of interest" description="Disordered" evidence="1">
    <location>
        <begin position="52"/>
        <end position="79"/>
    </location>
</feature>
<dbReference type="Proteomes" id="UP001261624">
    <property type="component" value="Unassembled WGS sequence"/>
</dbReference>
<name>A0ABU3E3R5_9FLAO</name>
<keyword evidence="2" id="KW-1133">Transmembrane helix</keyword>
<evidence type="ECO:0000256" key="1">
    <source>
        <dbReference type="SAM" id="MobiDB-lite"/>
    </source>
</evidence>
<sequence>MKKILIILNTAGLVGTLIWLMQEKSWEPLVTSFGLIGSLIVLIYSNSDSQSSVKMKQKGGKKSKNYQSAGDMTINSKDD</sequence>
<comment type="caution">
    <text evidence="3">The sequence shown here is derived from an EMBL/GenBank/DDBJ whole genome shotgun (WGS) entry which is preliminary data.</text>
</comment>
<proteinExistence type="predicted"/>